<reference evidence="18" key="1">
    <citation type="submission" date="2003-08" db="EMBL/GenBank/DDBJ databases">
        <authorList>
            <person name="Birren B."/>
            <person name="Nusbaum C."/>
            <person name="Abebe A."/>
            <person name="Abouelleil A."/>
            <person name="Adekoya E."/>
            <person name="Ait-zahra M."/>
            <person name="Allen N."/>
            <person name="Allen T."/>
            <person name="An P."/>
            <person name="Anderson M."/>
            <person name="Anderson S."/>
            <person name="Arachchi H."/>
            <person name="Armbruster J."/>
            <person name="Bachantsang P."/>
            <person name="Baldwin J."/>
            <person name="Barry A."/>
            <person name="Bayul T."/>
            <person name="Blitshsteyn B."/>
            <person name="Bloom T."/>
            <person name="Blye J."/>
            <person name="Boguslavskiy L."/>
            <person name="Borowsky M."/>
            <person name="Boukhgalter B."/>
            <person name="Brunache A."/>
            <person name="Butler J."/>
            <person name="Calixte N."/>
            <person name="Calvo S."/>
            <person name="Camarata J."/>
            <person name="Campo K."/>
            <person name="Chang J."/>
            <person name="Cheshatsang Y."/>
            <person name="Citroen M."/>
            <person name="Collymore A."/>
            <person name="Considine T."/>
            <person name="Cook A."/>
            <person name="Cooke P."/>
            <person name="Corum B."/>
            <person name="Cuomo C."/>
            <person name="David R."/>
            <person name="Dawoe T."/>
            <person name="Degray S."/>
            <person name="Dodge S."/>
            <person name="Dooley K."/>
            <person name="Dorje P."/>
            <person name="Dorjee K."/>
            <person name="Dorris L."/>
            <person name="Duffey N."/>
            <person name="Dupes A."/>
            <person name="Elkins T."/>
            <person name="Engels R."/>
            <person name="Erickson J."/>
            <person name="Farina A."/>
            <person name="Faro S."/>
            <person name="Ferreira P."/>
            <person name="Fischer H."/>
            <person name="Fitzgerald M."/>
            <person name="Foley K."/>
            <person name="Gage D."/>
            <person name="Galagan J."/>
            <person name="Gearin G."/>
            <person name="Gnerre S."/>
            <person name="Gnirke A."/>
            <person name="Goyette A."/>
            <person name="Graham J."/>
            <person name="Grandbois E."/>
            <person name="Gyaltsen K."/>
            <person name="Hafez N."/>
            <person name="Hagopian D."/>
            <person name="Hagos B."/>
            <person name="Hall J."/>
            <person name="Hatcher B."/>
            <person name="Heller A."/>
            <person name="Higgins H."/>
            <person name="Honan T."/>
            <person name="Horn A."/>
            <person name="Houde N."/>
            <person name="Hughes L."/>
            <person name="Hulme W."/>
            <person name="Husby E."/>
            <person name="Iliev I."/>
            <person name="Jaffe D."/>
            <person name="Jones C."/>
            <person name="Kamal M."/>
            <person name="Kamat A."/>
            <person name="Kamvysselis M."/>
            <person name="Karlsson E."/>
            <person name="Kells C."/>
            <person name="Kieu A."/>
            <person name="Kisner P."/>
            <person name="Kodira C."/>
            <person name="Kulbokas E."/>
            <person name="Labutti K."/>
            <person name="Lama D."/>
            <person name="Landers T."/>
            <person name="Leger J."/>
            <person name="Levine S."/>
            <person name="Lewis D."/>
            <person name="Lewis T."/>
            <person name="Lindblad-toh K."/>
            <person name="Liu X."/>
            <person name="Lokyitsang T."/>
            <person name="Lokyitsang Y."/>
            <person name="Lucien O."/>
            <person name="Lui A."/>
            <person name="Ma L.J."/>
            <person name="Mabbitt R."/>
            <person name="Macdonald J."/>
            <person name="Maclean C."/>
            <person name="Major J."/>
            <person name="Manning J."/>
            <person name="Marabella R."/>
            <person name="Maru K."/>
            <person name="Matthews C."/>
            <person name="Mauceli E."/>
            <person name="Mccarthy M."/>
            <person name="Mcdonough S."/>
            <person name="Mcghee T."/>
            <person name="Meldrim J."/>
            <person name="Meneus L."/>
            <person name="Mesirov J."/>
            <person name="Mihalev A."/>
            <person name="Mihova T."/>
            <person name="Mikkelsen T."/>
            <person name="Mlenga V."/>
            <person name="Moru K."/>
            <person name="Mozes J."/>
            <person name="Mulrain L."/>
            <person name="Munson G."/>
            <person name="Naylor J."/>
            <person name="Newes C."/>
            <person name="Nguyen C."/>
            <person name="Nguyen N."/>
            <person name="Nguyen T."/>
            <person name="Nicol R."/>
            <person name="Nielsen C."/>
            <person name="Nizzari M."/>
            <person name="Norbu C."/>
            <person name="Norbu N."/>
            <person name="O'donnell P."/>
            <person name="Okoawo O."/>
            <person name="O'leary S."/>
            <person name="Omotosho B."/>
            <person name="O'neill K."/>
            <person name="Osman S."/>
            <person name="Parker S."/>
            <person name="Perrin D."/>
            <person name="Phunkhang P."/>
            <person name="Piqani B."/>
            <person name="Purcell S."/>
            <person name="Rachupka T."/>
            <person name="Ramasamy U."/>
            <person name="Rameau R."/>
            <person name="Ray V."/>
            <person name="Raymond C."/>
            <person name="Retta R."/>
            <person name="Richardson S."/>
            <person name="Rise C."/>
            <person name="Rodriguez J."/>
            <person name="Rogers J."/>
            <person name="Rogov P."/>
            <person name="Rutman M."/>
            <person name="Schupbach R."/>
            <person name="Seaman C."/>
            <person name="Settipalli S."/>
            <person name="Sharpe T."/>
            <person name="Sheridan J."/>
            <person name="Sherpa N."/>
            <person name="Shi J."/>
            <person name="Smirnov S."/>
            <person name="Smith C."/>
            <person name="Sougnez C."/>
            <person name="Spencer B."/>
            <person name="Stalker J."/>
            <person name="Stange-thomann N."/>
            <person name="Stavropoulos S."/>
            <person name="Stetson K."/>
            <person name="Stone C."/>
            <person name="Stone S."/>
            <person name="Stubbs M."/>
            <person name="Talamas J."/>
            <person name="Tchuinga P."/>
            <person name="Tenzing P."/>
            <person name="Tesfaye S."/>
            <person name="Theodore J."/>
            <person name="Thoulutsang Y."/>
            <person name="Topham K."/>
            <person name="Towey S."/>
            <person name="Tsamla T."/>
            <person name="Tsomo N."/>
            <person name="Vallee D."/>
            <person name="Vassiliev H."/>
            <person name="Venkataraman V."/>
            <person name="Vinson J."/>
            <person name="Vo A."/>
            <person name="Wade C."/>
            <person name="Wang S."/>
            <person name="Wangchuk T."/>
            <person name="Wangdi T."/>
            <person name="Whittaker C."/>
            <person name="Wilkinson J."/>
            <person name="Wu Y."/>
            <person name="Wyman D."/>
            <person name="Yadav S."/>
            <person name="Yang S."/>
            <person name="Yang X."/>
            <person name="Yeager S."/>
            <person name="Yee E."/>
            <person name="Young G."/>
            <person name="Zainoun J."/>
            <person name="Zembeck L."/>
            <person name="Zimmer A."/>
            <person name="Zody M."/>
            <person name="Lander E."/>
        </authorList>
    </citation>
    <scope>NUCLEOTIDE SEQUENCE [LARGE SCALE GENOMIC DNA]</scope>
</reference>
<dbReference type="GeneTree" id="ENSGT00390000005911"/>
<evidence type="ECO:0000256" key="1">
    <source>
        <dbReference type="ARBA" id="ARBA00004496"/>
    </source>
</evidence>
<evidence type="ECO:0000256" key="11">
    <source>
        <dbReference type="ARBA" id="ARBA00023043"/>
    </source>
</evidence>
<dbReference type="STRING" id="51511.ENSCSAVP00000019146"/>
<dbReference type="GO" id="GO:0016787">
    <property type="term" value="F:hydrolase activity"/>
    <property type="evidence" value="ECO:0007669"/>
    <property type="project" value="UniProtKB-KW"/>
</dbReference>
<evidence type="ECO:0000256" key="13">
    <source>
        <dbReference type="PROSITE-ProRule" id="PRU00023"/>
    </source>
</evidence>
<keyword evidence="7 14" id="KW-0255">Endonuclease</keyword>
<sequence>LQCLTCKCQLNEREEQLEHYKGEWHRYNLKLRLLGLPTISELEFGGMPASRDPILNMIPTENGGFRSRSASQTRKKTRMMNSSTTECRSFIFRITEQEVLSVYKKVLYSKTLDDDQDVSQLATEIISGACNQTWVIILLSAGHFAAAVFTGSKVTVHKTFHRYIVRAKRGSVQSSNDAANRNNTAKSAGASLRRHNEQMLEESIKQLLQSWNEEIKNASLIFIRIPQYRKALFYSGKDPLFNSKDSRIRTIPFVTRRPTFNEVQRVHQELFSVTIHGKKPMVEILTPPRPIKLKKPPEIKQQVEKLPSSQTGGNFKFFSACNADSEKDHATQKEPMQLNLFEDNDRKNKKKKKKRKKPESEPKTNNKMLNQETPPAVEPSTEKRYPVHIEDFLNQMFTVCKTSNLSLAQHTIMGFAPLGGHDPSMEYDITKAINFTIDSSGNTLLHIAAKTGHKDLIFLLLETGADPTIRNFTSFLPYCLCPNKEARNTFRRFRSKCPDKYDYKLAQIPSPLSEAAEEELRRKKLEKKKMQRTERKTKDQEKKVEQTKKKKEEEEKQRFLQLSDREKRLLAVEKRMLESNPSQASNSRYVCHLRCFTCAESLFAKIPFEYLDFHFCSVACLKSHK</sequence>
<dbReference type="Gene3D" id="1.25.40.20">
    <property type="entry name" value="Ankyrin repeat-containing domain"/>
    <property type="match status" value="1"/>
</dbReference>
<dbReference type="SUPFAM" id="SSF48403">
    <property type="entry name" value="Ankyrin repeat"/>
    <property type="match status" value="1"/>
</dbReference>
<evidence type="ECO:0000256" key="8">
    <source>
        <dbReference type="ARBA" id="ARBA00022771"/>
    </source>
</evidence>
<keyword evidence="6" id="KW-0677">Repeat</keyword>
<dbReference type="InterPro" id="IPR041540">
    <property type="entry name" value="VATC"/>
</dbReference>
<evidence type="ECO:0000256" key="5">
    <source>
        <dbReference type="ARBA" id="ARBA00022723"/>
    </source>
</evidence>
<dbReference type="InterPro" id="IPR047139">
    <property type="entry name" value="ANKZ1/VMS1"/>
</dbReference>
<reference evidence="17" key="3">
    <citation type="submission" date="2025-09" db="UniProtKB">
        <authorList>
            <consortium name="Ensembl"/>
        </authorList>
    </citation>
    <scope>IDENTIFICATION</scope>
</reference>
<evidence type="ECO:0000256" key="7">
    <source>
        <dbReference type="ARBA" id="ARBA00022759"/>
    </source>
</evidence>
<dbReference type="PANTHER" id="PTHR16036:SF2">
    <property type="entry name" value="TRNA ENDONUCLEASE ANKZF1"/>
    <property type="match status" value="1"/>
</dbReference>
<reference evidence="17" key="2">
    <citation type="submission" date="2025-08" db="UniProtKB">
        <authorList>
            <consortium name="Ensembl"/>
        </authorList>
    </citation>
    <scope>IDENTIFICATION</scope>
</reference>
<accession>H2ZNI0</accession>
<keyword evidence="8" id="KW-0863">Zinc-finger</keyword>
<keyword evidence="18" id="KW-1185">Reference proteome</keyword>
<feature type="region of interest" description="Disordered" evidence="15">
    <location>
        <begin position="525"/>
        <end position="558"/>
    </location>
</feature>
<dbReference type="InterPro" id="IPR003604">
    <property type="entry name" value="Matrin/U1-like-C_Znf_C2H2"/>
</dbReference>
<evidence type="ECO:0000313" key="18">
    <source>
        <dbReference type="Proteomes" id="UP000007875"/>
    </source>
</evidence>
<proteinExistence type="inferred from homology"/>
<dbReference type="InterPro" id="IPR041175">
    <property type="entry name" value="VLRF1/Vms1"/>
</dbReference>
<dbReference type="PROSITE" id="PS50088">
    <property type="entry name" value="ANK_REPEAT"/>
    <property type="match status" value="1"/>
</dbReference>
<dbReference type="InParanoid" id="H2ZNI0"/>
<dbReference type="GO" id="GO:0005737">
    <property type="term" value="C:cytoplasm"/>
    <property type="evidence" value="ECO:0007669"/>
    <property type="project" value="UniProtKB-SubCell"/>
</dbReference>
<dbReference type="SMART" id="SM00248">
    <property type="entry name" value="ANK"/>
    <property type="match status" value="1"/>
</dbReference>
<evidence type="ECO:0000256" key="10">
    <source>
        <dbReference type="ARBA" id="ARBA00022833"/>
    </source>
</evidence>
<dbReference type="AlphaFoldDB" id="H2ZNI0"/>
<feature type="domain" description="VLRF1" evidence="16">
    <location>
        <begin position="130"/>
        <end position="273"/>
    </location>
</feature>
<feature type="compositionally biased region" description="Basic and acidic residues" evidence="15">
    <location>
        <begin position="531"/>
        <end position="558"/>
    </location>
</feature>
<evidence type="ECO:0000256" key="12">
    <source>
        <dbReference type="ARBA" id="ARBA00023054"/>
    </source>
</evidence>
<dbReference type="eggNOG" id="KOG2505">
    <property type="taxonomic scope" value="Eukaryota"/>
</dbReference>
<feature type="repeat" description="ANK" evidence="13">
    <location>
        <begin position="440"/>
        <end position="472"/>
    </location>
</feature>
<name>H2ZNI0_CIOSA</name>
<keyword evidence="9 14" id="KW-0378">Hydrolase</keyword>
<dbReference type="Ensembl" id="ENSCSAVT00000019353.1">
    <property type="protein sequence ID" value="ENSCSAVP00000019146.1"/>
    <property type="gene ID" value="ENSCSAVG00000011246.1"/>
</dbReference>
<dbReference type="InterPro" id="IPR002110">
    <property type="entry name" value="Ankyrin_rpt"/>
</dbReference>
<dbReference type="FunCoup" id="H2ZNI0">
    <property type="interactions" value="3"/>
</dbReference>
<feature type="active site" evidence="14">
    <location>
        <position position="173"/>
    </location>
</feature>
<organism evidence="17 18">
    <name type="scientific">Ciona savignyi</name>
    <name type="common">Pacific transparent sea squirt</name>
    <dbReference type="NCBI Taxonomy" id="51511"/>
    <lineage>
        <taxon>Eukaryota</taxon>
        <taxon>Metazoa</taxon>
        <taxon>Chordata</taxon>
        <taxon>Tunicata</taxon>
        <taxon>Ascidiacea</taxon>
        <taxon>Phlebobranchia</taxon>
        <taxon>Cionidae</taxon>
        <taxon>Ciona</taxon>
    </lineage>
</organism>
<evidence type="ECO:0000256" key="6">
    <source>
        <dbReference type="ARBA" id="ARBA00022737"/>
    </source>
</evidence>
<evidence type="ECO:0000256" key="9">
    <source>
        <dbReference type="ARBA" id="ARBA00022801"/>
    </source>
</evidence>
<evidence type="ECO:0000259" key="16">
    <source>
        <dbReference type="PROSITE" id="PS52044"/>
    </source>
</evidence>
<dbReference type="GO" id="GO:0004519">
    <property type="term" value="F:endonuclease activity"/>
    <property type="evidence" value="ECO:0007669"/>
    <property type="project" value="UniProtKB-KW"/>
</dbReference>
<dbReference type="GO" id="GO:0003676">
    <property type="term" value="F:nucleic acid binding"/>
    <property type="evidence" value="ECO:0007669"/>
    <property type="project" value="InterPro"/>
</dbReference>
<protein>
    <recommendedName>
        <fullName evidence="16">VLRF1 domain-containing protein</fullName>
    </recommendedName>
</protein>
<comment type="domain">
    <text evidence="14">The VLRF1 domain mediates binding to the 60S ribosomal subunit.</text>
</comment>
<dbReference type="PROSITE" id="PS50297">
    <property type="entry name" value="ANK_REP_REGION"/>
    <property type="match status" value="1"/>
</dbReference>
<evidence type="ECO:0000256" key="15">
    <source>
        <dbReference type="SAM" id="MobiDB-lite"/>
    </source>
</evidence>
<keyword evidence="5" id="KW-0479">Metal-binding</keyword>
<feature type="region of interest" description="Disordered" evidence="15">
    <location>
        <begin position="326"/>
        <end position="381"/>
    </location>
</feature>
<dbReference type="PANTHER" id="PTHR16036">
    <property type="entry name" value="ANKYRIN REPEAT AND ZINC FINGER DOMAIN-CONTAINING PROTEIN 1"/>
    <property type="match status" value="1"/>
</dbReference>
<dbReference type="GO" id="GO:0036503">
    <property type="term" value="P:ERAD pathway"/>
    <property type="evidence" value="ECO:0007669"/>
    <property type="project" value="TreeGrafter"/>
</dbReference>
<feature type="compositionally biased region" description="Basic residues" evidence="15">
    <location>
        <begin position="347"/>
        <end position="357"/>
    </location>
</feature>
<evidence type="ECO:0000256" key="4">
    <source>
        <dbReference type="ARBA" id="ARBA00022722"/>
    </source>
</evidence>
<keyword evidence="3 14" id="KW-0963">Cytoplasm</keyword>
<dbReference type="Pfam" id="PF18716">
    <property type="entry name" value="VATC"/>
    <property type="match status" value="1"/>
</dbReference>
<keyword evidence="4 14" id="KW-0540">Nuclease</keyword>
<keyword evidence="10" id="KW-0862">Zinc</keyword>
<dbReference type="PROSITE" id="PS52044">
    <property type="entry name" value="VLRF1"/>
    <property type="match status" value="1"/>
</dbReference>
<evidence type="ECO:0000313" key="17">
    <source>
        <dbReference type="Ensembl" id="ENSCSAVP00000019146.1"/>
    </source>
</evidence>
<dbReference type="Pfam" id="PF18826">
    <property type="entry name" value="bVLRF1"/>
    <property type="match status" value="1"/>
</dbReference>
<comment type="similarity">
    <text evidence="2 14">Belongs to the ANKZF1/VMS1 family.</text>
</comment>
<evidence type="ECO:0000256" key="3">
    <source>
        <dbReference type="ARBA" id="ARBA00022490"/>
    </source>
</evidence>
<keyword evidence="12" id="KW-0175">Coiled coil</keyword>
<dbReference type="Proteomes" id="UP000007875">
    <property type="component" value="Unassembled WGS sequence"/>
</dbReference>
<evidence type="ECO:0000256" key="14">
    <source>
        <dbReference type="PROSITE-ProRule" id="PRU01389"/>
    </source>
</evidence>
<dbReference type="Pfam" id="PF00023">
    <property type="entry name" value="Ank"/>
    <property type="match status" value="1"/>
</dbReference>
<dbReference type="OMA" id="GPHIFMC"/>
<dbReference type="SMART" id="SM00451">
    <property type="entry name" value="ZnF_U1"/>
    <property type="match status" value="1"/>
</dbReference>
<comment type="subcellular location">
    <subcellularLocation>
        <location evidence="1">Cytoplasm</location>
    </subcellularLocation>
</comment>
<dbReference type="GO" id="GO:0008270">
    <property type="term" value="F:zinc ion binding"/>
    <property type="evidence" value="ECO:0007669"/>
    <property type="project" value="UniProtKB-KW"/>
</dbReference>
<evidence type="ECO:0000256" key="2">
    <source>
        <dbReference type="ARBA" id="ARBA00009262"/>
    </source>
</evidence>
<dbReference type="InterPro" id="IPR036770">
    <property type="entry name" value="Ankyrin_rpt-contain_sf"/>
</dbReference>
<keyword evidence="11 13" id="KW-0040">ANK repeat</keyword>